<name>W1P9H1_AMBTC</name>
<dbReference type="Proteomes" id="UP000017836">
    <property type="component" value="Unassembled WGS sequence"/>
</dbReference>
<keyword evidence="2" id="KW-1185">Reference proteome</keyword>
<dbReference type="AlphaFoldDB" id="W1P9H1"/>
<dbReference type="HOGENOM" id="CLU_2389151_0_0_1"/>
<evidence type="ECO:0000313" key="2">
    <source>
        <dbReference type="Proteomes" id="UP000017836"/>
    </source>
</evidence>
<sequence length="94" mass="10180">MSRKRTPCRARLVRIYFQAGPKHDPGLGPCRPGQPYPQEVHNVMKVNASGFESYVSKPNNCVMDSESDKSTLAAPGTNGTFATLANTVQLVAKS</sequence>
<accession>W1P9H1</accession>
<proteinExistence type="predicted"/>
<dbReference type="Gramene" id="ERN06552">
    <property type="protein sequence ID" value="ERN06552"/>
    <property type="gene ID" value="AMTR_s00058p00118440"/>
</dbReference>
<organism evidence="1 2">
    <name type="scientific">Amborella trichopoda</name>
    <dbReference type="NCBI Taxonomy" id="13333"/>
    <lineage>
        <taxon>Eukaryota</taxon>
        <taxon>Viridiplantae</taxon>
        <taxon>Streptophyta</taxon>
        <taxon>Embryophyta</taxon>
        <taxon>Tracheophyta</taxon>
        <taxon>Spermatophyta</taxon>
        <taxon>Magnoliopsida</taxon>
        <taxon>Amborellales</taxon>
        <taxon>Amborellaceae</taxon>
        <taxon>Amborella</taxon>
    </lineage>
</organism>
<gene>
    <name evidence="1" type="ORF">AMTR_s00058p00118440</name>
</gene>
<reference evidence="2" key="1">
    <citation type="journal article" date="2013" name="Science">
        <title>The Amborella genome and the evolution of flowering plants.</title>
        <authorList>
            <consortium name="Amborella Genome Project"/>
        </authorList>
    </citation>
    <scope>NUCLEOTIDE SEQUENCE [LARGE SCALE GENOMIC DNA]</scope>
</reference>
<dbReference type="EMBL" id="KI393888">
    <property type="protein sequence ID" value="ERN06552.1"/>
    <property type="molecule type" value="Genomic_DNA"/>
</dbReference>
<protein>
    <submittedName>
        <fullName evidence="1">Uncharacterized protein</fullName>
    </submittedName>
</protein>
<evidence type="ECO:0000313" key="1">
    <source>
        <dbReference type="EMBL" id="ERN06552.1"/>
    </source>
</evidence>